<evidence type="ECO:0000256" key="1">
    <source>
        <dbReference type="SAM" id="Coils"/>
    </source>
</evidence>
<evidence type="ECO:0000313" key="3">
    <source>
        <dbReference type="EMBL" id="BEQ13861.1"/>
    </source>
</evidence>
<reference evidence="4" key="1">
    <citation type="journal article" date="2023" name="Arch. Microbiol.">
        <title>Desulfoferula mesophilus gen. nov. sp. nov., a mesophilic sulfate-reducing bacterium isolated from a brackish lake sediment.</title>
        <authorList>
            <person name="Watanabe T."/>
            <person name="Yabe T."/>
            <person name="Tsuji J.M."/>
            <person name="Fukui M."/>
        </authorList>
    </citation>
    <scope>NUCLEOTIDE SEQUENCE [LARGE SCALE GENOMIC DNA]</scope>
    <source>
        <strain evidence="4">12FAK</strain>
    </source>
</reference>
<evidence type="ECO:0000256" key="2">
    <source>
        <dbReference type="SAM" id="SignalP"/>
    </source>
</evidence>
<proteinExistence type="predicted"/>
<dbReference type="KEGG" id="dmp:FAK_09270"/>
<keyword evidence="4" id="KW-1185">Reference proteome</keyword>
<organism evidence="3 4">
    <name type="scientific">Desulfoferula mesophila</name>
    <dbReference type="NCBI Taxonomy" id="3058419"/>
    <lineage>
        <taxon>Bacteria</taxon>
        <taxon>Pseudomonadati</taxon>
        <taxon>Thermodesulfobacteriota</taxon>
        <taxon>Desulfarculia</taxon>
        <taxon>Desulfarculales</taxon>
        <taxon>Desulfarculaceae</taxon>
        <taxon>Desulfoferula</taxon>
    </lineage>
</organism>
<name>A0AAU9E9T5_9BACT</name>
<dbReference type="AlphaFoldDB" id="A0AAU9E9T5"/>
<keyword evidence="1" id="KW-0175">Coiled coil</keyword>
<dbReference type="EMBL" id="AP028679">
    <property type="protein sequence ID" value="BEQ13861.1"/>
    <property type="molecule type" value="Genomic_DNA"/>
</dbReference>
<protein>
    <recommendedName>
        <fullName evidence="5">Lipoprotein</fullName>
    </recommendedName>
</protein>
<dbReference type="PROSITE" id="PS51257">
    <property type="entry name" value="PROKAR_LIPOPROTEIN"/>
    <property type="match status" value="1"/>
</dbReference>
<gene>
    <name evidence="3" type="ORF">FAK_09270</name>
</gene>
<keyword evidence="2" id="KW-0732">Signal</keyword>
<evidence type="ECO:0008006" key="5">
    <source>
        <dbReference type="Google" id="ProtNLM"/>
    </source>
</evidence>
<accession>A0AAU9E9T5</accession>
<dbReference type="RefSeq" id="WP_338605602.1">
    <property type="nucleotide sequence ID" value="NZ_AP028679.1"/>
</dbReference>
<evidence type="ECO:0000313" key="4">
    <source>
        <dbReference type="Proteomes" id="UP001366166"/>
    </source>
</evidence>
<feature type="signal peptide" evidence="2">
    <location>
        <begin position="1"/>
        <end position="20"/>
    </location>
</feature>
<dbReference type="Proteomes" id="UP001366166">
    <property type="component" value="Chromosome"/>
</dbReference>
<feature type="chain" id="PRO_5044020872" description="Lipoprotein" evidence="2">
    <location>
        <begin position="21"/>
        <end position="146"/>
    </location>
</feature>
<feature type="coiled-coil region" evidence="1">
    <location>
        <begin position="51"/>
        <end position="146"/>
    </location>
</feature>
<sequence length="146" mass="15916">MKRTLTALVALAALGGLTLAGCGNGDDQKVTAQQVKKETKEAMNTAVAYTKQKQEELFAQAQAQYQELEKDTSQLMDNAKEKAAAGQDKVKDILADLQKKQAVAQEKLKAMQSSSGKAWEKAKVELDEALQNLKQAYQKAKAELTD</sequence>